<dbReference type="PANTHER" id="PTHR39966">
    <property type="entry name" value="BLL2471 PROTEIN-RELATED"/>
    <property type="match status" value="1"/>
</dbReference>
<gene>
    <name evidence="2" type="ORF">BROSI_A3014</name>
</gene>
<organism evidence="2 3">
    <name type="scientific">Candidatus Brocadia sinica JPN1</name>
    <dbReference type="NCBI Taxonomy" id="1197129"/>
    <lineage>
        <taxon>Bacteria</taxon>
        <taxon>Pseudomonadati</taxon>
        <taxon>Planctomycetota</taxon>
        <taxon>Candidatus Brocadiia</taxon>
        <taxon>Candidatus Brocadiales</taxon>
        <taxon>Candidatus Brocadiaceae</taxon>
        <taxon>Candidatus Brocadia</taxon>
    </lineage>
</organism>
<accession>A0ABQ0K0E6</accession>
<sequence length="182" mass="21495">MHYDIDVVKRMMQVLESASNCLDKDRPVSQEIFADIVEVISGFSDKHHQEKEDKVLFPVLKVKDEGKKKDFLGRLLMEHVSARDEIRNLAKAINTIHHGTKAKKKIAKIARSYIRHMEKHIEMEERILFPWINKTLSTDEHMMLIKKFEAMEKEDIESGVHEKYTVMIERLEQQLMFCSDRE</sequence>
<evidence type="ECO:0000313" key="2">
    <source>
        <dbReference type="EMBL" id="GAN34477.1"/>
    </source>
</evidence>
<dbReference type="PANTHER" id="PTHR39966:SF1">
    <property type="entry name" value="HEMERYTHRIN-LIKE DOMAIN-CONTAINING PROTEIN"/>
    <property type="match status" value="1"/>
</dbReference>
<feature type="domain" description="Hemerythrin-like" evidence="1">
    <location>
        <begin position="10"/>
        <end position="132"/>
    </location>
</feature>
<name>A0ABQ0K0E6_9BACT</name>
<protein>
    <recommendedName>
        <fullName evidence="1">Hemerythrin-like domain-containing protein</fullName>
    </recommendedName>
</protein>
<dbReference type="InterPro" id="IPR012312">
    <property type="entry name" value="Hemerythrin-like"/>
</dbReference>
<keyword evidence="3" id="KW-1185">Reference proteome</keyword>
<evidence type="ECO:0000313" key="3">
    <source>
        <dbReference type="Proteomes" id="UP000032309"/>
    </source>
</evidence>
<evidence type="ECO:0000259" key="1">
    <source>
        <dbReference type="Pfam" id="PF01814"/>
    </source>
</evidence>
<dbReference type="Pfam" id="PF01814">
    <property type="entry name" value="Hemerythrin"/>
    <property type="match status" value="1"/>
</dbReference>
<comment type="caution">
    <text evidence="2">The sequence shown here is derived from an EMBL/GenBank/DDBJ whole genome shotgun (WGS) entry which is preliminary data.</text>
</comment>
<reference evidence="3" key="1">
    <citation type="journal article" date="2015" name="Genome Announc.">
        <title>Draft Genome Sequence of an Anaerobic Ammonium-Oxidizing Bacterium, "Candidatus Brocadia sinica".</title>
        <authorList>
            <person name="Oshiki M."/>
            <person name="Shinyako-Hata K."/>
            <person name="Satoh H."/>
            <person name="Okabe S."/>
        </authorList>
    </citation>
    <scope>NUCLEOTIDE SEQUENCE [LARGE SCALE GENOMIC DNA]</scope>
    <source>
        <strain evidence="3">JPN1</strain>
    </source>
</reference>
<dbReference type="Gene3D" id="1.20.120.520">
    <property type="entry name" value="nmb1532 protein domain like"/>
    <property type="match status" value="1"/>
</dbReference>
<proteinExistence type="predicted"/>
<dbReference type="Proteomes" id="UP000032309">
    <property type="component" value="Unassembled WGS sequence"/>
</dbReference>
<dbReference type="EMBL" id="BAFN01000001">
    <property type="protein sequence ID" value="GAN34477.1"/>
    <property type="molecule type" value="Genomic_DNA"/>
</dbReference>